<dbReference type="PROSITE" id="PS00330">
    <property type="entry name" value="HEMOLYSIN_CALCIUM"/>
    <property type="match status" value="4"/>
</dbReference>
<dbReference type="Gene3D" id="2.150.10.10">
    <property type="entry name" value="Serralysin-like metalloprotease, C-terminal"/>
    <property type="match status" value="2"/>
</dbReference>
<dbReference type="InterPro" id="IPR018511">
    <property type="entry name" value="Hemolysin-typ_Ca-bd_CS"/>
</dbReference>
<dbReference type="InterPro" id="IPR011049">
    <property type="entry name" value="Serralysin-like_metalloprot_C"/>
</dbReference>
<dbReference type="PRINTS" id="PR00313">
    <property type="entry name" value="CABNDNGRPT"/>
</dbReference>
<comment type="subcellular location">
    <subcellularLocation>
        <location evidence="1">Secreted</location>
    </subcellularLocation>
</comment>
<name>A0ABU5EHN8_9PROT</name>
<comment type="caution">
    <text evidence="3">The sequence shown here is derived from an EMBL/GenBank/DDBJ whole genome shotgun (WGS) entry which is preliminary data.</text>
</comment>
<dbReference type="InterPro" id="IPR015943">
    <property type="entry name" value="WD40/YVTN_repeat-like_dom_sf"/>
</dbReference>
<dbReference type="SUPFAM" id="SSF101898">
    <property type="entry name" value="NHL repeat"/>
    <property type="match status" value="1"/>
</dbReference>
<evidence type="ECO:0000313" key="4">
    <source>
        <dbReference type="Proteomes" id="UP001279642"/>
    </source>
</evidence>
<organism evidence="3 4">
    <name type="scientific">Dongia soli</name>
    <dbReference type="NCBI Taxonomy" id="600628"/>
    <lineage>
        <taxon>Bacteria</taxon>
        <taxon>Pseudomonadati</taxon>
        <taxon>Pseudomonadota</taxon>
        <taxon>Alphaproteobacteria</taxon>
        <taxon>Rhodospirillales</taxon>
        <taxon>Dongiaceae</taxon>
        <taxon>Dongia</taxon>
    </lineage>
</organism>
<accession>A0ABU5EHN8</accession>
<dbReference type="EMBL" id="JAXCLW010000025">
    <property type="protein sequence ID" value="MDY0885925.1"/>
    <property type="molecule type" value="Genomic_DNA"/>
</dbReference>
<dbReference type="Proteomes" id="UP001279642">
    <property type="component" value="Unassembled WGS sequence"/>
</dbReference>
<dbReference type="PANTHER" id="PTHR38340">
    <property type="entry name" value="S-LAYER PROTEIN"/>
    <property type="match status" value="1"/>
</dbReference>
<evidence type="ECO:0000313" key="3">
    <source>
        <dbReference type="EMBL" id="MDY0885925.1"/>
    </source>
</evidence>
<dbReference type="InterPro" id="IPR001343">
    <property type="entry name" value="Hemolysn_Ca-bd"/>
</dbReference>
<dbReference type="PANTHER" id="PTHR38340:SF1">
    <property type="entry name" value="S-LAYER PROTEIN"/>
    <property type="match status" value="1"/>
</dbReference>
<sequence length="504" mass="51488">MLAALTTTGTPWISNPVIVNAFDTTAFGSPDPSGLAFIPGSTPGTGKLLLSDSEVDESPFLKTNNLFTLSQTGTFDHATSLTSFTNEPTGLAYNPNNGHLFISDDDKDGIFEVAANNPSVQLKFFSTRAYATDAEDVAYDPASDHLFIMEGGTGGLNASTIFETTTDGTLVQSITLPSTIADPEAIAYDSAHQVFYVTGGSARDIWVVSRDGQTILNTITVMETMTNTLSGTTVHPKGLLIAPSSDPNDDPGTMSLYVADYGGQHINDGRIYEIQLSSNPTQPALFSTADNNVDFNHVTKGSYLAGSQYEALAGNDTVILPATAAAAAAAGYNPVQTAFHGNDGNDTITGGALNDSIYGDVGNDILVGGAGNDRLFGGNTNDTLSGGLGDDLLDGGSGTNTVDYTASATAVTVDLSLGTASGEGADTLINIANVTGSNFKDTITGNAAANILQGGGGNDTIGGGAGNDTIRGGDGNDIITGGDGTDTAFGDAGNDTLKWDSADS</sequence>
<evidence type="ECO:0000256" key="2">
    <source>
        <dbReference type="ARBA" id="ARBA00022525"/>
    </source>
</evidence>
<evidence type="ECO:0000256" key="1">
    <source>
        <dbReference type="ARBA" id="ARBA00004613"/>
    </source>
</evidence>
<dbReference type="InterPro" id="IPR050557">
    <property type="entry name" value="RTX_toxin/Mannuronan_C5-epim"/>
</dbReference>
<proteinExistence type="predicted"/>
<gene>
    <name evidence="3" type="ORF">SMD27_24045</name>
</gene>
<dbReference type="Gene3D" id="2.130.10.10">
    <property type="entry name" value="YVTN repeat-like/Quinoprotein amine dehydrogenase"/>
    <property type="match status" value="1"/>
</dbReference>
<evidence type="ECO:0008006" key="5">
    <source>
        <dbReference type="Google" id="ProtNLM"/>
    </source>
</evidence>
<dbReference type="SUPFAM" id="SSF51120">
    <property type="entry name" value="beta-Roll"/>
    <property type="match status" value="2"/>
</dbReference>
<dbReference type="Pfam" id="PF00353">
    <property type="entry name" value="HemolysinCabind"/>
    <property type="match status" value="2"/>
</dbReference>
<protein>
    <recommendedName>
        <fullName evidence="5">Hemolysin type calcium-binding protein</fullName>
    </recommendedName>
</protein>
<feature type="non-terminal residue" evidence="3">
    <location>
        <position position="504"/>
    </location>
</feature>
<reference evidence="3 4" key="1">
    <citation type="journal article" date="2016" name="Antonie Van Leeuwenhoek">
        <title>Dongia soli sp. nov., isolated from soil from Dokdo, Korea.</title>
        <authorList>
            <person name="Kim D.U."/>
            <person name="Lee H."/>
            <person name="Kim H."/>
            <person name="Kim S.G."/>
            <person name="Ka J.O."/>
        </authorList>
    </citation>
    <scope>NUCLEOTIDE SEQUENCE [LARGE SCALE GENOMIC DNA]</scope>
    <source>
        <strain evidence="3 4">D78</strain>
    </source>
</reference>
<keyword evidence="2" id="KW-0964">Secreted</keyword>
<keyword evidence="4" id="KW-1185">Reference proteome</keyword>